<evidence type="ECO:0000313" key="2">
    <source>
        <dbReference type="EMBL" id="VAW03743.1"/>
    </source>
</evidence>
<keyword evidence="1" id="KW-1133">Transmembrane helix</keyword>
<accession>A0A3B0SHV8</accession>
<keyword evidence="1" id="KW-0812">Transmembrane</keyword>
<sequence length="104" mass="10742">MTWTAGIAVVWLIVGVLRPETTLHLGPIFLPLLPAFLLRGRQDALNGVLAGVAMASLTIVVLTITGNMDGPAVAPFSDPLTESIAVLAGAAILGLIVSRTGQRT</sequence>
<feature type="transmembrane region" description="Helical" evidence="1">
    <location>
        <begin position="21"/>
        <end position="38"/>
    </location>
</feature>
<feature type="transmembrane region" description="Helical" evidence="1">
    <location>
        <begin position="84"/>
        <end position="101"/>
    </location>
</feature>
<gene>
    <name evidence="2" type="ORF">MNBD_ACTINO01-574</name>
</gene>
<reference evidence="2" key="1">
    <citation type="submission" date="2018-06" db="EMBL/GenBank/DDBJ databases">
        <authorList>
            <person name="Zhirakovskaya E."/>
        </authorList>
    </citation>
    <scope>NUCLEOTIDE SEQUENCE</scope>
</reference>
<evidence type="ECO:0000256" key="1">
    <source>
        <dbReference type="SAM" id="Phobius"/>
    </source>
</evidence>
<name>A0A3B0SHV8_9ZZZZ</name>
<keyword evidence="1" id="KW-0472">Membrane</keyword>
<dbReference type="AlphaFoldDB" id="A0A3B0SHV8"/>
<protein>
    <submittedName>
        <fullName evidence="2">Uncharacterized protein</fullName>
    </submittedName>
</protein>
<proteinExistence type="predicted"/>
<feature type="transmembrane region" description="Helical" evidence="1">
    <location>
        <begin position="45"/>
        <end position="64"/>
    </location>
</feature>
<dbReference type="EMBL" id="UOEI01000375">
    <property type="protein sequence ID" value="VAW03743.1"/>
    <property type="molecule type" value="Genomic_DNA"/>
</dbReference>
<organism evidence="2">
    <name type="scientific">hydrothermal vent metagenome</name>
    <dbReference type="NCBI Taxonomy" id="652676"/>
    <lineage>
        <taxon>unclassified sequences</taxon>
        <taxon>metagenomes</taxon>
        <taxon>ecological metagenomes</taxon>
    </lineage>
</organism>